<accession>A0AAW1GAP3</accession>
<keyword evidence="1" id="KW-0479">Metal-binding</keyword>
<feature type="region of interest" description="Disordered" evidence="2">
    <location>
        <begin position="1"/>
        <end position="135"/>
    </location>
</feature>
<feature type="compositionally biased region" description="Polar residues" evidence="2">
    <location>
        <begin position="78"/>
        <end position="87"/>
    </location>
</feature>
<reference evidence="4 5" key="1">
    <citation type="journal article" date="2024" name="BMC Genomics">
        <title>De novo assembly and annotation of Popillia japonica's genome with initial clues to its potential as an invasive pest.</title>
        <authorList>
            <person name="Cucini C."/>
            <person name="Boschi S."/>
            <person name="Funari R."/>
            <person name="Cardaioli E."/>
            <person name="Iannotti N."/>
            <person name="Marturano G."/>
            <person name="Paoli F."/>
            <person name="Bruttini M."/>
            <person name="Carapelli A."/>
            <person name="Frati F."/>
            <person name="Nardi F."/>
        </authorList>
    </citation>
    <scope>NUCLEOTIDE SEQUENCE [LARGE SCALE GENOMIC DNA]</scope>
    <source>
        <strain evidence="4">DMR45628</strain>
    </source>
</reference>
<dbReference type="Proteomes" id="UP001458880">
    <property type="component" value="Unassembled WGS sequence"/>
</dbReference>
<feature type="compositionally biased region" description="Basic and acidic residues" evidence="2">
    <location>
        <begin position="11"/>
        <end position="27"/>
    </location>
</feature>
<feature type="non-terminal residue" evidence="4">
    <location>
        <position position="164"/>
    </location>
</feature>
<evidence type="ECO:0000313" key="5">
    <source>
        <dbReference type="Proteomes" id="UP001458880"/>
    </source>
</evidence>
<evidence type="ECO:0000259" key="3">
    <source>
        <dbReference type="PROSITE" id="PS50157"/>
    </source>
</evidence>
<comment type="caution">
    <text evidence="4">The sequence shown here is derived from an EMBL/GenBank/DDBJ whole genome shotgun (WGS) entry which is preliminary data.</text>
</comment>
<feature type="domain" description="C2H2-type" evidence="3">
    <location>
        <begin position="140"/>
        <end position="164"/>
    </location>
</feature>
<dbReference type="AlphaFoldDB" id="A0AAW1GAP3"/>
<organism evidence="4 5">
    <name type="scientific">Popillia japonica</name>
    <name type="common">Japanese beetle</name>
    <dbReference type="NCBI Taxonomy" id="7064"/>
    <lineage>
        <taxon>Eukaryota</taxon>
        <taxon>Metazoa</taxon>
        <taxon>Ecdysozoa</taxon>
        <taxon>Arthropoda</taxon>
        <taxon>Hexapoda</taxon>
        <taxon>Insecta</taxon>
        <taxon>Pterygota</taxon>
        <taxon>Neoptera</taxon>
        <taxon>Endopterygota</taxon>
        <taxon>Coleoptera</taxon>
        <taxon>Polyphaga</taxon>
        <taxon>Scarabaeiformia</taxon>
        <taxon>Scarabaeidae</taxon>
        <taxon>Rutelinae</taxon>
        <taxon>Popillia</taxon>
    </lineage>
</organism>
<dbReference type="InterPro" id="IPR036236">
    <property type="entry name" value="Znf_C2H2_sf"/>
</dbReference>
<dbReference type="PROSITE" id="PS50157">
    <property type="entry name" value="ZINC_FINGER_C2H2_2"/>
    <property type="match status" value="1"/>
</dbReference>
<evidence type="ECO:0000256" key="1">
    <source>
        <dbReference type="PROSITE-ProRule" id="PRU00042"/>
    </source>
</evidence>
<proteinExistence type="predicted"/>
<dbReference type="SUPFAM" id="SSF57667">
    <property type="entry name" value="beta-beta-alpha zinc fingers"/>
    <property type="match status" value="1"/>
</dbReference>
<name>A0AAW1GAP3_POPJA</name>
<evidence type="ECO:0000256" key="2">
    <source>
        <dbReference type="SAM" id="MobiDB-lite"/>
    </source>
</evidence>
<sequence>MWPAPYPRRSGPRDGELTTTPQHRDVDPLPAARGYLPRATCRSYFGATDHTKSLGRGESMGPDSPGPPGTLDDRTAPPGSTAQTISASKGAVPKTTRTTVSKPGQAGIRPPAQPKSKHGTKKIPGPQQEATTNPAVPKTFACETCGVTYAAKANLARHAKDCGL</sequence>
<dbReference type="GO" id="GO:0008270">
    <property type="term" value="F:zinc ion binding"/>
    <property type="evidence" value="ECO:0007669"/>
    <property type="project" value="UniProtKB-KW"/>
</dbReference>
<gene>
    <name evidence="4" type="ORF">QE152_g41444</name>
</gene>
<keyword evidence="5" id="KW-1185">Reference proteome</keyword>
<dbReference type="InterPro" id="IPR013087">
    <property type="entry name" value="Znf_C2H2_type"/>
</dbReference>
<keyword evidence="1" id="KW-0862">Zinc</keyword>
<evidence type="ECO:0000313" key="4">
    <source>
        <dbReference type="EMBL" id="KAK9661770.1"/>
    </source>
</evidence>
<keyword evidence="1" id="KW-0863">Zinc-finger</keyword>
<protein>
    <recommendedName>
        <fullName evidence="3">C2H2-type domain-containing protein</fullName>
    </recommendedName>
</protein>
<dbReference type="EMBL" id="JASPKY010003873">
    <property type="protein sequence ID" value="KAK9661770.1"/>
    <property type="molecule type" value="Genomic_DNA"/>
</dbReference>